<dbReference type="AlphaFoldDB" id="A0A0E9RNH0"/>
<dbReference type="EMBL" id="GBXM01078230">
    <property type="protein sequence ID" value="JAH30347.1"/>
    <property type="molecule type" value="Transcribed_RNA"/>
</dbReference>
<sequence>MRQRRLCESLTGYNQICV</sequence>
<reference evidence="1" key="2">
    <citation type="journal article" date="2015" name="Fish Shellfish Immunol.">
        <title>Early steps in the European eel (Anguilla anguilla)-Vibrio vulnificus interaction in the gills: Role of the RtxA13 toxin.</title>
        <authorList>
            <person name="Callol A."/>
            <person name="Pajuelo D."/>
            <person name="Ebbesson L."/>
            <person name="Teles M."/>
            <person name="MacKenzie S."/>
            <person name="Amaro C."/>
        </authorList>
    </citation>
    <scope>NUCLEOTIDE SEQUENCE</scope>
</reference>
<name>A0A0E9RNH0_ANGAN</name>
<evidence type="ECO:0000313" key="1">
    <source>
        <dbReference type="EMBL" id="JAH30347.1"/>
    </source>
</evidence>
<reference evidence="1" key="1">
    <citation type="submission" date="2014-11" db="EMBL/GenBank/DDBJ databases">
        <authorList>
            <person name="Amaro Gonzalez C."/>
        </authorList>
    </citation>
    <scope>NUCLEOTIDE SEQUENCE</scope>
</reference>
<proteinExistence type="predicted"/>
<protein>
    <submittedName>
        <fullName evidence="1">Uncharacterized protein</fullName>
    </submittedName>
</protein>
<accession>A0A0E9RNH0</accession>
<organism evidence="1">
    <name type="scientific">Anguilla anguilla</name>
    <name type="common">European freshwater eel</name>
    <name type="synonym">Muraena anguilla</name>
    <dbReference type="NCBI Taxonomy" id="7936"/>
    <lineage>
        <taxon>Eukaryota</taxon>
        <taxon>Metazoa</taxon>
        <taxon>Chordata</taxon>
        <taxon>Craniata</taxon>
        <taxon>Vertebrata</taxon>
        <taxon>Euteleostomi</taxon>
        <taxon>Actinopterygii</taxon>
        <taxon>Neopterygii</taxon>
        <taxon>Teleostei</taxon>
        <taxon>Anguilliformes</taxon>
        <taxon>Anguillidae</taxon>
        <taxon>Anguilla</taxon>
    </lineage>
</organism>